<dbReference type="PANTHER" id="PTHR32063">
    <property type="match status" value="1"/>
</dbReference>
<keyword evidence="1" id="KW-0472">Membrane</keyword>
<sequence>MIEWIIRRSVANRFLVLMGALFLSIWGTWTIINTPVDALPDLSDVQVIIKTSYPGQAPQIVENQVTYPLTTTMLSVPGAKTVRGFSQFGDSYVYVIFEDGTDPYWARSRCWSTSTRYRVSCLRESALSWARCHGCWLDL</sequence>
<dbReference type="Pfam" id="PF00873">
    <property type="entry name" value="ACR_tran"/>
    <property type="match status" value="1"/>
</dbReference>
<dbReference type="EMBL" id="UGAW01000001">
    <property type="protein sequence ID" value="STG53575.1"/>
    <property type="molecule type" value="Genomic_DNA"/>
</dbReference>
<name>A0A376MUB2_ECOLX</name>
<keyword evidence="1" id="KW-0812">Transmembrane</keyword>
<reference evidence="2 3" key="1">
    <citation type="submission" date="2018-06" db="EMBL/GenBank/DDBJ databases">
        <authorList>
            <consortium name="Pathogen Informatics"/>
            <person name="Doyle S."/>
        </authorList>
    </citation>
    <scope>NUCLEOTIDE SEQUENCE [LARGE SCALE GENOMIC DNA]</scope>
    <source>
        <strain evidence="2 3">NCTC11112</strain>
    </source>
</reference>
<dbReference type="Gene3D" id="3.30.70.1430">
    <property type="entry name" value="Multidrug efflux transporter AcrB pore domain"/>
    <property type="match status" value="1"/>
</dbReference>
<dbReference type="PANTHER" id="PTHR32063:SF19">
    <property type="entry name" value="CATION EFFLUX SYSTEM PROTEIN CUSA"/>
    <property type="match status" value="1"/>
</dbReference>
<evidence type="ECO:0000256" key="1">
    <source>
        <dbReference type="SAM" id="Phobius"/>
    </source>
</evidence>
<dbReference type="AlphaFoldDB" id="A0A376MUB2"/>
<dbReference type="SUPFAM" id="SSF82693">
    <property type="entry name" value="Multidrug efflux transporter AcrB pore domain, PN1, PN2, PC1 and PC2 subdomains"/>
    <property type="match status" value="1"/>
</dbReference>
<proteinExistence type="predicted"/>
<dbReference type="GO" id="GO:0005886">
    <property type="term" value="C:plasma membrane"/>
    <property type="evidence" value="ECO:0007669"/>
    <property type="project" value="TreeGrafter"/>
</dbReference>
<evidence type="ECO:0000313" key="3">
    <source>
        <dbReference type="Proteomes" id="UP000254817"/>
    </source>
</evidence>
<dbReference type="InterPro" id="IPR001036">
    <property type="entry name" value="Acrflvin-R"/>
</dbReference>
<organism evidence="2 3">
    <name type="scientific">Escherichia coli</name>
    <dbReference type="NCBI Taxonomy" id="562"/>
    <lineage>
        <taxon>Bacteria</taxon>
        <taxon>Pseudomonadati</taxon>
        <taxon>Pseudomonadota</taxon>
        <taxon>Gammaproteobacteria</taxon>
        <taxon>Enterobacterales</taxon>
        <taxon>Enterobacteriaceae</taxon>
        <taxon>Escherichia</taxon>
    </lineage>
</organism>
<protein>
    <submittedName>
        <fullName evidence="2">Cation efflux system protein</fullName>
    </submittedName>
</protein>
<keyword evidence="1" id="KW-1133">Transmembrane helix</keyword>
<gene>
    <name evidence="2" type="primary">cusA_1</name>
    <name evidence="2" type="ORF">NCTC11112_04121</name>
</gene>
<dbReference type="Proteomes" id="UP000254817">
    <property type="component" value="Unassembled WGS sequence"/>
</dbReference>
<accession>A0A376MUB2</accession>
<dbReference type="Gene3D" id="1.20.1640.10">
    <property type="entry name" value="Multidrug efflux transporter AcrB transmembrane domain"/>
    <property type="match status" value="1"/>
</dbReference>
<dbReference type="GO" id="GO:0042910">
    <property type="term" value="F:xenobiotic transmembrane transporter activity"/>
    <property type="evidence" value="ECO:0007669"/>
    <property type="project" value="TreeGrafter"/>
</dbReference>
<feature type="transmembrane region" description="Helical" evidence="1">
    <location>
        <begin position="12"/>
        <end position="32"/>
    </location>
</feature>
<evidence type="ECO:0000313" key="2">
    <source>
        <dbReference type="EMBL" id="STG53575.1"/>
    </source>
</evidence>